<evidence type="ECO:0000313" key="1">
    <source>
        <dbReference type="EMBL" id="KAG8056586.1"/>
    </source>
</evidence>
<protein>
    <submittedName>
        <fullName evidence="1">Uncharacterized protein</fullName>
    </submittedName>
</protein>
<comment type="caution">
    <text evidence="1">The sequence shown here is derived from an EMBL/GenBank/DDBJ whole genome shotgun (WGS) entry which is preliminary data.</text>
</comment>
<keyword evidence="2" id="KW-1185">Reference proteome</keyword>
<dbReference type="Proteomes" id="UP000729402">
    <property type="component" value="Unassembled WGS sequence"/>
</dbReference>
<gene>
    <name evidence="1" type="ORF">GUJ93_ZPchr0002g26761</name>
</gene>
<sequence length="118" mass="13537">MRGRDMRWDIGVSAMGLFPTRYLHDVLMFGCLRMWCGQRGYRCRWWCMMRRESDFGRTLLVDACRAAGRLALRGLATASNAHLLRIPRTGPNLFALPTGRRFHQPLIPGLQPTTLADM</sequence>
<proteinExistence type="predicted"/>
<dbReference type="AlphaFoldDB" id="A0A8J5SF76"/>
<reference evidence="1" key="2">
    <citation type="submission" date="2021-02" db="EMBL/GenBank/DDBJ databases">
        <authorList>
            <person name="Kimball J.A."/>
            <person name="Haas M.W."/>
            <person name="Macchietto M."/>
            <person name="Kono T."/>
            <person name="Duquette J."/>
            <person name="Shao M."/>
        </authorList>
    </citation>
    <scope>NUCLEOTIDE SEQUENCE</scope>
    <source>
        <tissue evidence="1">Fresh leaf tissue</tissue>
    </source>
</reference>
<dbReference type="EMBL" id="JAAALK010000287">
    <property type="protein sequence ID" value="KAG8056586.1"/>
    <property type="molecule type" value="Genomic_DNA"/>
</dbReference>
<name>A0A8J5SF76_ZIZPA</name>
<organism evidence="1 2">
    <name type="scientific">Zizania palustris</name>
    <name type="common">Northern wild rice</name>
    <dbReference type="NCBI Taxonomy" id="103762"/>
    <lineage>
        <taxon>Eukaryota</taxon>
        <taxon>Viridiplantae</taxon>
        <taxon>Streptophyta</taxon>
        <taxon>Embryophyta</taxon>
        <taxon>Tracheophyta</taxon>
        <taxon>Spermatophyta</taxon>
        <taxon>Magnoliopsida</taxon>
        <taxon>Liliopsida</taxon>
        <taxon>Poales</taxon>
        <taxon>Poaceae</taxon>
        <taxon>BOP clade</taxon>
        <taxon>Oryzoideae</taxon>
        <taxon>Oryzeae</taxon>
        <taxon>Zizaniinae</taxon>
        <taxon>Zizania</taxon>
    </lineage>
</organism>
<accession>A0A8J5SF76</accession>
<reference evidence="1" key="1">
    <citation type="journal article" date="2021" name="bioRxiv">
        <title>Whole Genome Assembly and Annotation of Northern Wild Rice, Zizania palustris L., Supports a Whole Genome Duplication in the Zizania Genus.</title>
        <authorList>
            <person name="Haas M."/>
            <person name="Kono T."/>
            <person name="Macchietto M."/>
            <person name="Millas R."/>
            <person name="McGilp L."/>
            <person name="Shao M."/>
            <person name="Duquette J."/>
            <person name="Hirsch C.N."/>
            <person name="Kimball J."/>
        </authorList>
    </citation>
    <scope>NUCLEOTIDE SEQUENCE</scope>
    <source>
        <tissue evidence="1">Fresh leaf tissue</tissue>
    </source>
</reference>
<evidence type="ECO:0000313" key="2">
    <source>
        <dbReference type="Proteomes" id="UP000729402"/>
    </source>
</evidence>